<keyword evidence="2" id="KW-1185">Reference proteome</keyword>
<evidence type="ECO:0000313" key="2">
    <source>
        <dbReference type="Proteomes" id="UP000006867"/>
    </source>
</evidence>
<dbReference type="EMBL" id="CP002207">
    <property type="protein sequence ID" value="ADP31736.1"/>
    <property type="molecule type" value="Genomic_DNA"/>
</dbReference>
<reference evidence="1 2" key="1">
    <citation type="journal article" date="2011" name="Front. Microbiol.">
        <title>Genomic signatures of strain selection and enhancement in Bacillus atrophaeus var. globigii, a historical biowarfare simulant.</title>
        <authorList>
            <person name="Gibbons H.S."/>
            <person name="Broomall S.M."/>
            <person name="McNew L.A."/>
            <person name="Daligault H."/>
            <person name="Chapman C."/>
            <person name="Bruce D."/>
            <person name="Karavis M."/>
            <person name="Krepps M."/>
            <person name="McGregor P.A."/>
            <person name="Hong C."/>
            <person name="Park K.H."/>
            <person name="Akmal A."/>
            <person name="Feldman A."/>
            <person name="Lin J.S."/>
            <person name="Chang W.E."/>
            <person name="Higgs B.W."/>
            <person name="Demirev P."/>
            <person name="Lindquist J."/>
            <person name="Liem A."/>
            <person name="Fochler E."/>
            <person name="Read T.D."/>
            <person name="Tapia R."/>
            <person name="Johnson S."/>
            <person name="Bishop-Lilly K.A."/>
            <person name="Detter C."/>
            <person name="Han C."/>
            <person name="Sozhamannan S."/>
            <person name="Rosenzweig C.N."/>
            <person name="Skowronski E.W."/>
        </authorList>
    </citation>
    <scope>NUCLEOTIDE SEQUENCE [LARGE SCALE GENOMIC DNA]</scope>
    <source>
        <strain evidence="1 2">1942</strain>
    </source>
</reference>
<dbReference type="RefSeq" id="WP_003327463.1">
    <property type="nucleotide sequence ID" value="NC_014639.1"/>
</dbReference>
<sequence>MCRLCENKKVIVESTSIGAVFRPCPNCRAGSDLTPVIAYLEQVIEAGKARLNALD</sequence>
<gene>
    <name evidence="1" type="ordered locus">BATR1942_03910</name>
</gene>
<protein>
    <submittedName>
        <fullName evidence="1">Uncharacterized protein</fullName>
    </submittedName>
</protein>
<evidence type="ECO:0000313" key="1">
    <source>
        <dbReference type="EMBL" id="ADP31736.1"/>
    </source>
</evidence>
<dbReference type="Proteomes" id="UP000006867">
    <property type="component" value="Chromosome"/>
</dbReference>
<name>A0ABM5LVK9_BACA1</name>
<proteinExistence type="predicted"/>
<organism evidence="1 2">
    <name type="scientific">Bacillus atrophaeus (strain 1942)</name>
    <dbReference type="NCBI Taxonomy" id="720555"/>
    <lineage>
        <taxon>Bacteria</taxon>
        <taxon>Bacillati</taxon>
        <taxon>Bacillota</taxon>
        <taxon>Bacilli</taxon>
        <taxon>Bacillales</taxon>
        <taxon>Bacillaceae</taxon>
        <taxon>Bacillus</taxon>
    </lineage>
</organism>
<accession>A0ABM5LVK9</accession>